<organism evidence="6 7">
    <name type="scientific">Roseibium alexandrii (strain DSM 17067 / NCIMB 14079 / DFL-11)</name>
    <name type="common">Labrenzia alexandrii</name>
    <dbReference type="NCBI Taxonomy" id="244592"/>
    <lineage>
        <taxon>Bacteria</taxon>
        <taxon>Pseudomonadati</taxon>
        <taxon>Pseudomonadota</taxon>
        <taxon>Alphaproteobacteria</taxon>
        <taxon>Hyphomicrobiales</taxon>
        <taxon>Stappiaceae</taxon>
        <taxon>Roseibium</taxon>
    </lineage>
</organism>
<dbReference type="Gene3D" id="1.10.490.10">
    <property type="entry name" value="Globins"/>
    <property type="match status" value="1"/>
</dbReference>
<evidence type="ECO:0000259" key="5">
    <source>
        <dbReference type="PROSITE" id="PS50111"/>
    </source>
</evidence>
<dbReference type="InterPro" id="IPR009050">
    <property type="entry name" value="Globin-like_sf"/>
</dbReference>
<dbReference type="SUPFAM" id="SSF58104">
    <property type="entry name" value="Methyl-accepting chemotaxis protein (MCP) signaling domain"/>
    <property type="match status" value="1"/>
</dbReference>
<gene>
    <name evidence="6" type="ORF">SADFL11_2406</name>
</gene>
<evidence type="ECO:0000256" key="3">
    <source>
        <dbReference type="PROSITE-ProRule" id="PRU00284"/>
    </source>
</evidence>
<evidence type="ECO:0000313" key="7">
    <source>
        <dbReference type="Proteomes" id="UP000004703"/>
    </source>
</evidence>
<reference evidence="6 7" key="1">
    <citation type="submission" date="2008-01" db="EMBL/GenBank/DDBJ databases">
        <authorList>
            <person name="Wagner-Dobler I."/>
            <person name="Ferriera S."/>
            <person name="Johnson J."/>
            <person name="Kravitz S."/>
            <person name="Beeson K."/>
            <person name="Sutton G."/>
            <person name="Rogers Y.-H."/>
            <person name="Friedman R."/>
            <person name="Frazier M."/>
            <person name="Venter J.C."/>
        </authorList>
    </citation>
    <scope>NUCLEOTIDE SEQUENCE [LARGE SCALE GENOMIC DNA]</scope>
    <source>
        <strain evidence="7">DSM 17067 / NCIMB 14079 / DFL-11</strain>
    </source>
</reference>
<comment type="similarity">
    <text evidence="2">Belongs to the methyl-accepting chemotaxis (MCP) protein family.</text>
</comment>
<dbReference type="GO" id="GO:0004888">
    <property type="term" value="F:transmembrane signaling receptor activity"/>
    <property type="evidence" value="ECO:0007669"/>
    <property type="project" value="InterPro"/>
</dbReference>
<dbReference type="InterPro" id="IPR039379">
    <property type="entry name" value="Protoglobin_sensor_dom"/>
</dbReference>
<dbReference type="RefSeq" id="WP_008192796.1">
    <property type="nucleotide sequence ID" value="NZ_CM011002.1"/>
</dbReference>
<comment type="caution">
    <text evidence="6">The sequence shown here is derived from an EMBL/GenBank/DDBJ whole genome shotgun (WGS) entry which is preliminary data.</text>
</comment>
<evidence type="ECO:0000256" key="4">
    <source>
        <dbReference type="SAM" id="MobiDB-lite"/>
    </source>
</evidence>
<dbReference type="GO" id="GO:0007165">
    <property type="term" value="P:signal transduction"/>
    <property type="evidence" value="ECO:0007669"/>
    <property type="project" value="UniProtKB-KW"/>
</dbReference>
<dbReference type="Pfam" id="PF00015">
    <property type="entry name" value="MCPsignal"/>
    <property type="match status" value="1"/>
</dbReference>
<dbReference type="PANTHER" id="PTHR32089:SF112">
    <property type="entry name" value="LYSOZYME-LIKE PROTEIN-RELATED"/>
    <property type="match status" value="1"/>
</dbReference>
<dbReference type="Gene3D" id="1.10.287.950">
    <property type="entry name" value="Methyl-accepting chemotaxis protein"/>
    <property type="match status" value="1"/>
</dbReference>
<evidence type="ECO:0000313" key="6">
    <source>
        <dbReference type="EMBL" id="EEE45117.1"/>
    </source>
</evidence>
<name>A0A5E8GZC2_ROSAD</name>
<evidence type="ECO:0000256" key="2">
    <source>
        <dbReference type="ARBA" id="ARBA00029447"/>
    </source>
</evidence>
<dbReference type="SUPFAM" id="SSF46458">
    <property type="entry name" value="Globin-like"/>
    <property type="match status" value="1"/>
</dbReference>
<dbReference type="Pfam" id="PF11563">
    <property type="entry name" value="Protoglobin"/>
    <property type="match status" value="1"/>
</dbReference>
<dbReference type="AlphaFoldDB" id="A0A5E8GZC2"/>
<dbReference type="InterPro" id="IPR012292">
    <property type="entry name" value="Globin/Proto"/>
</dbReference>
<reference evidence="6 7" key="2">
    <citation type="submission" date="2013-04" db="EMBL/GenBank/DDBJ databases">
        <authorList>
            <person name="Fiebig A."/>
            <person name="Pradella S."/>
            <person name="Wagner-Doebler I."/>
        </authorList>
    </citation>
    <scope>NUCLEOTIDE SEQUENCE [LARGE SCALE GENOMIC DNA]</scope>
    <source>
        <strain evidence="7">DSM 17067 / NCIMB 14079 / DFL-11</strain>
    </source>
</reference>
<keyword evidence="1 3" id="KW-0807">Transducer</keyword>
<dbReference type="InterPro" id="IPR044398">
    <property type="entry name" value="Globin-sensor_dom"/>
</dbReference>
<feature type="compositionally biased region" description="Polar residues" evidence="4">
    <location>
        <begin position="201"/>
        <end position="214"/>
    </location>
</feature>
<dbReference type="GO" id="GO:0006935">
    <property type="term" value="P:chemotaxis"/>
    <property type="evidence" value="ECO:0007669"/>
    <property type="project" value="InterPro"/>
</dbReference>
<evidence type="ECO:0000256" key="1">
    <source>
        <dbReference type="ARBA" id="ARBA00023224"/>
    </source>
</evidence>
<feature type="domain" description="Methyl-accepting transducer" evidence="5">
    <location>
        <begin position="162"/>
        <end position="412"/>
    </location>
</feature>
<dbReference type="GO" id="GO:0016020">
    <property type="term" value="C:membrane"/>
    <property type="evidence" value="ECO:0007669"/>
    <property type="project" value="InterPro"/>
</dbReference>
<accession>A0A5E8GZC2</accession>
<dbReference type="Proteomes" id="UP000004703">
    <property type="component" value="Chromosome"/>
</dbReference>
<protein>
    <submittedName>
        <fullName evidence="6">Methyl-accepting chemotaxis protein</fullName>
    </submittedName>
</protein>
<sequence>MSETDFDHRLKFAEIDSKTISALRKTWPVIQPALDELLAGFYAHIKAEPHMANMVGDQQPRLVGAQKSHWEKLFLSGFDKDYQESINRIGHIHCRIGLEPRWYIAGYKFVLTRLHRHLVKKYRTSFTDLGDVLEHVTAAVMFDMDLAISTYEEQLLLERAEQANKLNRAIEQFREKIEKPLKDADEGARIVTSEAAQLESVSRDAQNQISSAETVSKDSSDSVQTVAAATEELSSSIQEISKQIVGASRIASEASAGTERSSDQVASLAGAAQKIGDVVGLIQAIAEQTNLLALNATIEAARAGDAGKGFAVVAAEVKELAQQTAKATEEISQQVSEIQESTDGAVGSIQSIAEVVKQLDEMTSSIAAAVEEQGAATQEISHSVQTVANGAQTLEENIEGVGHAVVATDRAAVNFKTAADRMNTSVYVISDEIKNFFETLQTGT</sequence>
<dbReference type="GO" id="GO:0020037">
    <property type="term" value="F:heme binding"/>
    <property type="evidence" value="ECO:0007669"/>
    <property type="project" value="InterPro"/>
</dbReference>
<dbReference type="InterPro" id="IPR004089">
    <property type="entry name" value="MCPsignal_dom"/>
</dbReference>
<dbReference type="PANTHER" id="PTHR32089">
    <property type="entry name" value="METHYL-ACCEPTING CHEMOTAXIS PROTEIN MCPB"/>
    <property type="match status" value="1"/>
</dbReference>
<feature type="region of interest" description="Disordered" evidence="4">
    <location>
        <begin position="201"/>
        <end position="223"/>
    </location>
</feature>
<dbReference type="EMBL" id="ACCU02000002">
    <property type="protein sequence ID" value="EEE45117.1"/>
    <property type="molecule type" value="Genomic_DNA"/>
</dbReference>
<dbReference type="PROSITE" id="PS50111">
    <property type="entry name" value="CHEMOTAXIS_TRANSDUC_2"/>
    <property type="match status" value="1"/>
</dbReference>
<dbReference type="GO" id="GO:0019825">
    <property type="term" value="F:oxygen binding"/>
    <property type="evidence" value="ECO:0007669"/>
    <property type="project" value="InterPro"/>
</dbReference>
<dbReference type="CDD" id="cd01068">
    <property type="entry name" value="globin_sensor"/>
    <property type="match status" value="1"/>
</dbReference>
<dbReference type="SMART" id="SM00283">
    <property type="entry name" value="MA"/>
    <property type="match status" value="1"/>
</dbReference>
<dbReference type="PRINTS" id="PR00260">
    <property type="entry name" value="CHEMTRNSDUCR"/>
</dbReference>
<proteinExistence type="inferred from homology"/>
<dbReference type="InterPro" id="IPR004090">
    <property type="entry name" value="Chemotax_Me-accpt_rcpt"/>
</dbReference>